<dbReference type="AlphaFoldDB" id="A0AA39QYZ3"/>
<organism evidence="2 3">
    <name type="scientific">Cladonia borealis</name>
    <dbReference type="NCBI Taxonomy" id="184061"/>
    <lineage>
        <taxon>Eukaryota</taxon>
        <taxon>Fungi</taxon>
        <taxon>Dikarya</taxon>
        <taxon>Ascomycota</taxon>
        <taxon>Pezizomycotina</taxon>
        <taxon>Lecanoromycetes</taxon>
        <taxon>OSLEUM clade</taxon>
        <taxon>Lecanoromycetidae</taxon>
        <taxon>Lecanorales</taxon>
        <taxon>Lecanorineae</taxon>
        <taxon>Cladoniaceae</taxon>
        <taxon>Cladonia</taxon>
    </lineage>
</organism>
<reference evidence="2" key="1">
    <citation type="submission" date="2023-03" db="EMBL/GenBank/DDBJ databases">
        <title>Complete genome of Cladonia borealis.</title>
        <authorList>
            <person name="Park H."/>
        </authorList>
    </citation>
    <scope>NUCLEOTIDE SEQUENCE</scope>
    <source>
        <strain evidence="2">ANT050790</strain>
    </source>
</reference>
<dbReference type="Proteomes" id="UP001166286">
    <property type="component" value="Unassembled WGS sequence"/>
</dbReference>
<feature type="chain" id="PRO_5041391737" evidence="1">
    <location>
        <begin position="21"/>
        <end position="194"/>
    </location>
</feature>
<evidence type="ECO:0000256" key="1">
    <source>
        <dbReference type="SAM" id="SignalP"/>
    </source>
</evidence>
<comment type="caution">
    <text evidence="2">The sequence shown here is derived from an EMBL/GenBank/DDBJ whole genome shotgun (WGS) entry which is preliminary data.</text>
</comment>
<protein>
    <submittedName>
        <fullName evidence="2">Uncharacterized protein</fullName>
    </submittedName>
</protein>
<evidence type="ECO:0000313" key="3">
    <source>
        <dbReference type="Proteomes" id="UP001166286"/>
    </source>
</evidence>
<keyword evidence="1" id="KW-0732">Signal</keyword>
<sequence length="194" mass="21382">MYLVTSMFAALICYATTISAAPPPDLLPLESMSQASNYTIGFPNIPASLTSPESCRMTSRVEKYTVSVRGTRTFLDIVLCVDVSLDLDALQDTLISVINIFHARIAAQGDGFIEPDPWHAPTVEGRDCNLALKSRRRGQSTLTYQVAIDALLGLFNFYRTMQLYKSSLSIVVDKRLAEPDRDVGTIVLGPFDLQ</sequence>
<accession>A0AA39QYZ3</accession>
<evidence type="ECO:0000313" key="2">
    <source>
        <dbReference type="EMBL" id="KAK0510293.1"/>
    </source>
</evidence>
<keyword evidence="3" id="KW-1185">Reference proteome</keyword>
<name>A0AA39QYZ3_9LECA</name>
<gene>
    <name evidence="2" type="ORF">JMJ35_007687</name>
</gene>
<dbReference type="EMBL" id="JAFEKC020000017">
    <property type="protein sequence ID" value="KAK0510293.1"/>
    <property type="molecule type" value="Genomic_DNA"/>
</dbReference>
<feature type="signal peptide" evidence="1">
    <location>
        <begin position="1"/>
        <end position="20"/>
    </location>
</feature>
<proteinExistence type="predicted"/>